<dbReference type="PANTHER" id="PTHR30433">
    <property type="entry name" value="CHEMOTAXIS PROTEIN MOTA"/>
    <property type="match status" value="1"/>
</dbReference>
<evidence type="ECO:0000256" key="13">
    <source>
        <dbReference type="SAM" id="Phobius"/>
    </source>
</evidence>
<evidence type="ECO:0000256" key="10">
    <source>
        <dbReference type="ARBA" id="ARBA00022989"/>
    </source>
</evidence>
<keyword evidence="10 13" id="KW-1133">Transmembrane helix</keyword>
<name>A0A845U643_9PROT</name>
<evidence type="ECO:0000259" key="15">
    <source>
        <dbReference type="Pfam" id="PF20560"/>
    </source>
</evidence>
<keyword evidence="6" id="KW-0997">Cell inner membrane</keyword>
<dbReference type="InterPro" id="IPR002898">
    <property type="entry name" value="MotA_ExbB_proton_chnl"/>
</dbReference>
<reference evidence="16" key="1">
    <citation type="submission" date="2019-11" db="EMBL/GenBank/DDBJ databases">
        <title>Acidithiobacillus ferrianus sp. nov.: a facultatively anaerobic and extremely acidophilic chemolithoautotroph.</title>
        <authorList>
            <person name="Norris P.R."/>
            <person name="Falagan C."/>
            <person name="Moya-Beltran A."/>
            <person name="Castro M."/>
            <person name="Quatrini R."/>
            <person name="Johnson D.B."/>
        </authorList>
    </citation>
    <scope>NUCLEOTIDE SEQUENCE [LARGE SCALE GENOMIC DNA]</scope>
    <source>
        <strain evidence="16">MG</strain>
    </source>
</reference>
<keyword evidence="16" id="KW-0966">Cell projection</keyword>
<keyword evidence="5" id="KW-0145">Chemotaxis</keyword>
<dbReference type="InterPro" id="IPR046786">
    <property type="entry name" value="MotA_N"/>
</dbReference>
<dbReference type="GO" id="GO:0005886">
    <property type="term" value="C:plasma membrane"/>
    <property type="evidence" value="ECO:0007669"/>
    <property type="project" value="UniProtKB-SubCell"/>
</dbReference>
<keyword evidence="9" id="KW-0375">Hydrogen ion transport</keyword>
<feature type="transmembrane region" description="Helical" evidence="13">
    <location>
        <begin position="172"/>
        <end position="191"/>
    </location>
</feature>
<evidence type="ECO:0000256" key="11">
    <source>
        <dbReference type="ARBA" id="ARBA00023065"/>
    </source>
</evidence>
<dbReference type="Pfam" id="PF20560">
    <property type="entry name" value="MotA_N"/>
    <property type="match status" value="1"/>
</dbReference>
<sequence>MFLILGYIIALGAIFGGFALEGGSIAALIQPYELLMIAGGAFGAFFSATFPRTFKSVLKSLPLAFKGSKYTKAVYMELLGLLSELFSRIRQGGLMSIESDVDDPQSSELFKKYPRILTDHHVLEFLTDYLRLMIGGNLGAFEMENLMDVDIDTHHREQEIPIHALARTADGMPAFGIVAAVMGVVNTMGSVDKPPAVLGALIAAALVGTFLGILLGYAVVSPLAARLGDRAGESSKIFECIKVALLATMNAYPPQVAVEFGRKVLFSTERPSFQELDAHLRDLKGR</sequence>
<feature type="domain" description="Motility protein A N-terminal" evidence="15">
    <location>
        <begin position="4"/>
        <end position="93"/>
    </location>
</feature>
<evidence type="ECO:0000256" key="4">
    <source>
        <dbReference type="ARBA" id="ARBA00022475"/>
    </source>
</evidence>
<dbReference type="AlphaFoldDB" id="A0A845U643"/>
<evidence type="ECO:0000256" key="7">
    <source>
        <dbReference type="ARBA" id="ARBA00022692"/>
    </source>
</evidence>
<dbReference type="RefSeq" id="WP_163098296.1">
    <property type="nucleotide sequence ID" value="NZ_CP127523.1"/>
</dbReference>
<evidence type="ECO:0000256" key="5">
    <source>
        <dbReference type="ARBA" id="ARBA00022500"/>
    </source>
</evidence>
<dbReference type="PANTHER" id="PTHR30433:SF4">
    <property type="entry name" value="MOTILITY PROTEIN A"/>
    <property type="match status" value="1"/>
</dbReference>
<evidence type="ECO:0000313" key="16">
    <source>
        <dbReference type="EMBL" id="NDU43092.1"/>
    </source>
</evidence>
<keyword evidence="3" id="KW-0813">Transport</keyword>
<comment type="subcellular location">
    <subcellularLocation>
        <location evidence="1">Cell inner membrane</location>
        <topology evidence="1">Multi-pass membrane protein</topology>
    </subcellularLocation>
</comment>
<feature type="transmembrane region" description="Helical" evidence="13">
    <location>
        <begin position="29"/>
        <end position="50"/>
    </location>
</feature>
<comment type="similarity">
    <text evidence="2">Belongs to the MotA family.</text>
</comment>
<organism evidence="16">
    <name type="scientific">Acidithiobacillus ferrianus</name>
    <dbReference type="NCBI Taxonomy" id="2678518"/>
    <lineage>
        <taxon>Bacteria</taxon>
        <taxon>Pseudomonadati</taxon>
        <taxon>Pseudomonadota</taxon>
        <taxon>Acidithiobacillia</taxon>
        <taxon>Acidithiobacillales</taxon>
        <taxon>Acidithiobacillaceae</taxon>
        <taxon>Acidithiobacillus</taxon>
    </lineage>
</organism>
<dbReference type="GO" id="GO:0006935">
    <property type="term" value="P:chemotaxis"/>
    <property type="evidence" value="ECO:0007669"/>
    <property type="project" value="UniProtKB-KW"/>
</dbReference>
<proteinExistence type="inferred from homology"/>
<accession>A0A845U643</accession>
<protein>
    <submittedName>
        <fullName evidence="16">Flagellar motor stator protein MotA</fullName>
    </submittedName>
</protein>
<evidence type="ECO:0000256" key="12">
    <source>
        <dbReference type="ARBA" id="ARBA00023136"/>
    </source>
</evidence>
<evidence type="ECO:0000259" key="14">
    <source>
        <dbReference type="Pfam" id="PF01618"/>
    </source>
</evidence>
<evidence type="ECO:0000256" key="1">
    <source>
        <dbReference type="ARBA" id="ARBA00004429"/>
    </source>
</evidence>
<dbReference type="GO" id="GO:1902600">
    <property type="term" value="P:proton transmembrane transport"/>
    <property type="evidence" value="ECO:0007669"/>
    <property type="project" value="UniProtKB-KW"/>
</dbReference>
<dbReference type="NCBIfam" id="TIGR03818">
    <property type="entry name" value="MotA1"/>
    <property type="match status" value="1"/>
</dbReference>
<dbReference type="Pfam" id="PF01618">
    <property type="entry name" value="MotA_ExbB"/>
    <property type="match status" value="1"/>
</dbReference>
<evidence type="ECO:0000256" key="9">
    <source>
        <dbReference type="ARBA" id="ARBA00022781"/>
    </source>
</evidence>
<dbReference type="EMBL" id="WNJL01000035">
    <property type="protein sequence ID" value="NDU43092.1"/>
    <property type="molecule type" value="Genomic_DNA"/>
</dbReference>
<feature type="domain" description="MotA/TolQ/ExbB proton channel" evidence="14">
    <location>
        <begin position="139"/>
        <end position="237"/>
    </location>
</feature>
<keyword evidence="11" id="KW-0406">Ion transport</keyword>
<dbReference type="InterPro" id="IPR000540">
    <property type="entry name" value="Flag_MotA_CS"/>
</dbReference>
<keyword evidence="16" id="KW-0282">Flagellum</keyword>
<evidence type="ECO:0000256" key="6">
    <source>
        <dbReference type="ARBA" id="ARBA00022519"/>
    </source>
</evidence>
<keyword evidence="4" id="KW-1003">Cell membrane</keyword>
<dbReference type="GO" id="GO:0071978">
    <property type="term" value="P:bacterial-type flagellum-dependent swarming motility"/>
    <property type="evidence" value="ECO:0007669"/>
    <property type="project" value="InterPro"/>
</dbReference>
<dbReference type="InterPro" id="IPR022522">
    <property type="entry name" value="Flagellar_motor_stator_MotA"/>
</dbReference>
<evidence type="ECO:0000256" key="3">
    <source>
        <dbReference type="ARBA" id="ARBA00022448"/>
    </source>
</evidence>
<keyword evidence="16" id="KW-0969">Cilium</keyword>
<keyword evidence="12 13" id="KW-0472">Membrane</keyword>
<dbReference type="InterPro" id="IPR047055">
    <property type="entry name" value="MotA-like"/>
</dbReference>
<comment type="caution">
    <text evidence="16">The sequence shown here is derived from an EMBL/GenBank/DDBJ whole genome shotgun (WGS) entry which is preliminary data.</text>
</comment>
<evidence type="ECO:0000256" key="2">
    <source>
        <dbReference type="ARBA" id="ARBA00008038"/>
    </source>
</evidence>
<keyword evidence="8" id="KW-0283">Flagellar rotation</keyword>
<feature type="transmembrane region" description="Helical" evidence="13">
    <location>
        <begin position="197"/>
        <end position="220"/>
    </location>
</feature>
<keyword evidence="7 13" id="KW-0812">Transmembrane</keyword>
<evidence type="ECO:0000256" key="8">
    <source>
        <dbReference type="ARBA" id="ARBA00022779"/>
    </source>
</evidence>
<gene>
    <name evidence="16" type="primary">motA</name>
    <name evidence="16" type="ORF">GL267_10725</name>
</gene>
<dbReference type="PROSITE" id="PS01307">
    <property type="entry name" value="MOTA"/>
    <property type="match status" value="1"/>
</dbReference>